<gene>
    <name evidence="2" type="ORF">SAMN04488589_0253</name>
</gene>
<dbReference type="SUPFAM" id="SSF50341">
    <property type="entry name" value="CheW-like"/>
    <property type="match status" value="1"/>
</dbReference>
<dbReference type="GO" id="GO:0005829">
    <property type="term" value="C:cytosol"/>
    <property type="evidence" value="ECO:0007669"/>
    <property type="project" value="TreeGrafter"/>
</dbReference>
<reference evidence="2 3" key="1">
    <citation type="submission" date="2016-10" db="EMBL/GenBank/DDBJ databases">
        <authorList>
            <person name="Varghese N."/>
            <person name="Submissions S."/>
        </authorList>
    </citation>
    <scope>NUCLEOTIDE SEQUENCE [LARGE SCALE GENOMIC DNA]</scope>
    <source>
        <strain evidence="2 3">PL 12/M</strain>
    </source>
</reference>
<dbReference type="PROSITE" id="PS50851">
    <property type="entry name" value="CHEW"/>
    <property type="match status" value="1"/>
</dbReference>
<dbReference type="PANTHER" id="PTHR22617">
    <property type="entry name" value="CHEMOTAXIS SENSOR HISTIDINE KINASE-RELATED"/>
    <property type="match status" value="1"/>
</dbReference>
<evidence type="ECO:0000313" key="3">
    <source>
        <dbReference type="Proteomes" id="UP000199259"/>
    </source>
</evidence>
<dbReference type="OrthoDB" id="115049at2157"/>
<protein>
    <submittedName>
        <fullName evidence="2">Purine-binding chemotaxis protein CheW</fullName>
    </submittedName>
</protein>
<sequence>MEDTFSASNAAPEHMLQVVVFQLADEEFGIDIMSVKEIIRIPELVQIPQSPDYVEGVVNIRGDIIVALNISNIFNVETKENDHNSRIIVTELDDITVGIMVDSVSEVLRIPYSDIDPAPAMLLSGKNSECVEGVGKLDNRLLLLIDSKKILGKDEQLTIVESGYQEMVPT</sequence>
<dbReference type="Proteomes" id="UP000199259">
    <property type="component" value="Unassembled WGS sequence"/>
</dbReference>
<feature type="domain" description="CheW-like" evidence="1">
    <location>
        <begin position="15"/>
        <end position="156"/>
    </location>
</feature>
<proteinExistence type="predicted"/>
<dbReference type="InterPro" id="IPR039315">
    <property type="entry name" value="CheW"/>
</dbReference>
<dbReference type="PANTHER" id="PTHR22617:SF23">
    <property type="entry name" value="CHEMOTAXIS PROTEIN CHEW"/>
    <property type="match status" value="1"/>
</dbReference>
<dbReference type="AlphaFoldDB" id="A0A7Z7FBP8"/>
<dbReference type="Pfam" id="PF01584">
    <property type="entry name" value="CheW"/>
    <property type="match status" value="1"/>
</dbReference>
<accession>A0A7Z7FBP8</accession>
<dbReference type="Gene3D" id="2.30.30.40">
    <property type="entry name" value="SH3 Domains"/>
    <property type="match status" value="1"/>
</dbReference>
<dbReference type="GO" id="GO:0007165">
    <property type="term" value="P:signal transduction"/>
    <property type="evidence" value="ECO:0007669"/>
    <property type="project" value="InterPro"/>
</dbReference>
<name>A0A7Z7FBP8_9EURY</name>
<keyword evidence="3" id="KW-1185">Reference proteome</keyword>
<dbReference type="EMBL" id="FNCA01000001">
    <property type="protein sequence ID" value="SDF29304.1"/>
    <property type="molecule type" value="Genomic_DNA"/>
</dbReference>
<dbReference type="GO" id="GO:0006935">
    <property type="term" value="P:chemotaxis"/>
    <property type="evidence" value="ECO:0007669"/>
    <property type="project" value="InterPro"/>
</dbReference>
<comment type="caution">
    <text evidence="2">The sequence shown here is derived from an EMBL/GenBank/DDBJ whole genome shotgun (WGS) entry which is preliminary data.</text>
</comment>
<dbReference type="Gene3D" id="2.40.50.180">
    <property type="entry name" value="CheA-289, Domain 4"/>
    <property type="match status" value="1"/>
</dbReference>
<evidence type="ECO:0000313" key="2">
    <source>
        <dbReference type="EMBL" id="SDF29304.1"/>
    </source>
</evidence>
<dbReference type="InterPro" id="IPR002545">
    <property type="entry name" value="CheW-lke_dom"/>
</dbReference>
<dbReference type="RefSeq" id="WP_091708002.1">
    <property type="nucleotide sequence ID" value="NZ_FNCA01000001.1"/>
</dbReference>
<evidence type="ECO:0000259" key="1">
    <source>
        <dbReference type="PROSITE" id="PS50851"/>
    </source>
</evidence>
<organism evidence="2 3">
    <name type="scientific">Methanolobus vulcani</name>
    <dbReference type="NCBI Taxonomy" id="38026"/>
    <lineage>
        <taxon>Archaea</taxon>
        <taxon>Methanobacteriati</taxon>
        <taxon>Methanobacteriota</taxon>
        <taxon>Stenosarchaea group</taxon>
        <taxon>Methanomicrobia</taxon>
        <taxon>Methanosarcinales</taxon>
        <taxon>Methanosarcinaceae</taxon>
        <taxon>Methanolobus</taxon>
    </lineage>
</organism>
<dbReference type="InterPro" id="IPR036061">
    <property type="entry name" value="CheW-like_dom_sf"/>
</dbReference>
<dbReference type="SMART" id="SM00260">
    <property type="entry name" value="CheW"/>
    <property type="match status" value="1"/>
</dbReference>
<dbReference type="CDD" id="cd00732">
    <property type="entry name" value="CheW"/>
    <property type="match status" value="1"/>
</dbReference>